<dbReference type="PANTHER" id="PTHR31503:SF22">
    <property type="entry name" value="VACUOLAR CALCIUM ION TRANSPORTER"/>
    <property type="match status" value="1"/>
</dbReference>
<evidence type="ECO:0000259" key="10">
    <source>
        <dbReference type="Pfam" id="PF01699"/>
    </source>
</evidence>
<evidence type="ECO:0000256" key="3">
    <source>
        <dbReference type="ARBA" id="ARBA00022568"/>
    </source>
</evidence>
<keyword evidence="3 9" id="KW-0109">Calcium transport</keyword>
<dbReference type="GO" id="GO:0012505">
    <property type="term" value="C:endomembrane system"/>
    <property type="evidence" value="ECO:0007669"/>
    <property type="project" value="UniProtKB-SubCell"/>
</dbReference>
<keyword evidence="6 9" id="KW-1133">Transmembrane helix</keyword>
<evidence type="ECO:0000256" key="6">
    <source>
        <dbReference type="ARBA" id="ARBA00022989"/>
    </source>
</evidence>
<dbReference type="GO" id="GO:0016020">
    <property type="term" value="C:membrane"/>
    <property type="evidence" value="ECO:0007669"/>
    <property type="project" value="InterPro"/>
</dbReference>
<feature type="domain" description="Sodium/calcium exchanger membrane region" evidence="10">
    <location>
        <begin position="248"/>
        <end position="390"/>
    </location>
</feature>
<dbReference type="GO" id="GO:0015369">
    <property type="term" value="F:calcium:proton antiporter activity"/>
    <property type="evidence" value="ECO:0007669"/>
    <property type="project" value="UniProtKB-UniRule"/>
</dbReference>
<dbReference type="InterPro" id="IPR004798">
    <property type="entry name" value="CAX-like"/>
</dbReference>
<feature type="transmembrane region" description="Helical" evidence="9">
    <location>
        <begin position="159"/>
        <end position="183"/>
    </location>
</feature>
<proteinExistence type="inferred from homology"/>
<keyword evidence="9" id="KW-0050">Antiport</keyword>
<comment type="similarity">
    <text evidence="9">Belongs to the Ca(2+):cation antiporter (CaCA) (TC 2.A.19) family.</text>
</comment>
<keyword evidence="5 9" id="KW-0106">Calcium</keyword>
<evidence type="ECO:0000313" key="11">
    <source>
        <dbReference type="EMBL" id="KGF74020.1"/>
    </source>
</evidence>
<evidence type="ECO:0000256" key="2">
    <source>
        <dbReference type="ARBA" id="ARBA00022448"/>
    </source>
</evidence>
<dbReference type="AlphaFoldDB" id="A0A098TNV6"/>
<evidence type="ECO:0000256" key="5">
    <source>
        <dbReference type="ARBA" id="ARBA00022837"/>
    </source>
</evidence>
<gene>
    <name evidence="11" type="ORF">DO97_00390</name>
</gene>
<feature type="transmembrane region" description="Helical" evidence="9">
    <location>
        <begin position="58"/>
        <end position="76"/>
    </location>
</feature>
<keyword evidence="2 9" id="KW-0813">Transport</keyword>
<organism evidence="11 12">
    <name type="scientific">Neosynechococcus sphagnicola sy1</name>
    <dbReference type="NCBI Taxonomy" id="1497020"/>
    <lineage>
        <taxon>Bacteria</taxon>
        <taxon>Bacillati</taxon>
        <taxon>Cyanobacteriota</taxon>
        <taxon>Cyanophyceae</taxon>
        <taxon>Neosynechococcales</taxon>
        <taxon>Neosynechococcaceae</taxon>
        <taxon>Neosynechococcus</taxon>
    </lineage>
</organism>
<evidence type="ECO:0000256" key="8">
    <source>
        <dbReference type="ARBA" id="ARBA00023136"/>
    </source>
</evidence>
<dbReference type="OrthoDB" id="9776105at2"/>
<protein>
    <recommendedName>
        <fullName evidence="9">Ca(2+)/H(+) antiporter</fullName>
    </recommendedName>
</protein>
<dbReference type="Pfam" id="PF01699">
    <property type="entry name" value="Na_Ca_ex"/>
    <property type="match status" value="2"/>
</dbReference>
<dbReference type="InterPro" id="IPR044880">
    <property type="entry name" value="NCX_ion-bd_dom_sf"/>
</dbReference>
<feature type="transmembrane region" description="Helical" evidence="9">
    <location>
        <begin position="371"/>
        <end position="391"/>
    </location>
</feature>
<comment type="caution">
    <text evidence="11">The sequence shown here is derived from an EMBL/GenBank/DDBJ whole genome shotgun (WGS) entry which is preliminary data.</text>
</comment>
<dbReference type="EMBL" id="JJML01000001">
    <property type="protein sequence ID" value="KGF74020.1"/>
    <property type="molecule type" value="Genomic_DNA"/>
</dbReference>
<evidence type="ECO:0000256" key="4">
    <source>
        <dbReference type="ARBA" id="ARBA00022692"/>
    </source>
</evidence>
<evidence type="ECO:0000256" key="7">
    <source>
        <dbReference type="ARBA" id="ARBA00023065"/>
    </source>
</evidence>
<feature type="transmembrane region" description="Helical" evidence="9">
    <location>
        <begin position="88"/>
        <end position="111"/>
    </location>
</feature>
<name>A0A098TNV6_9CYAN</name>
<feature type="transmembrane region" description="Helical" evidence="9">
    <location>
        <begin position="35"/>
        <end position="52"/>
    </location>
</feature>
<evidence type="ECO:0000256" key="9">
    <source>
        <dbReference type="RuleBase" id="RU365028"/>
    </source>
</evidence>
<feature type="transmembrane region" description="Helical" evidence="9">
    <location>
        <begin position="344"/>
        <end position="364"/>
    </location>
</feature>
<feature type="transmembrane region" description="Helical" evidence="9">
    <location>
        <begin position="195"/>
        <end position="216"/>
    </location>
</feature>
<feature type="transmembrane region" description="Helical" evidence="9">
    <location>
        <begin position="281"/>
        <end position="305"/>
    </location>
</feature>
<feature type="transmembrane region" description="Helical" evidence="9">
    <location>
        <begin position="317"/>
        <end position="338"/>
    </location>
</feature>
<dbReference type="STRING" id="1497020.DO97_00390"/>
<keyword evidence="8 9" id="KW-0472">Membrane</keyword>
<keyword evidence="4 9" id="KW-0812">Transmembrane</keyword>
<keyword evidence="12" id="KW-1185">Reference proteome</keyword>
<dbReference type="InterPro" id="IPR004713">
    <property type="entry name" value="CaH_exchang"/>
</dbReference>
<evidence type="ECO:0000313" key="12">
    <source>
        <dbReference type="Proteomes" id="UP000030170"/>
    </source>
</evidence>
<feature type="domain" description="Sodium/calcium exchanger membrane region" evidence="10">
    <location>
        <begin position="58"/>
        <end position="215"/>
    </location>
</feature>
<reference evidence="11 12" key="1">
    <citation type="journal article" date="2014" name="Mol. Ecol.">
        <title>Evolution of Synechococcus.</title>
        <authorList>
            <person name="Dvorak P."/>
            <person name="Casamatta D."/>
            <person name="Hasler P."/>
            <person name="Poulickova A."/>
            <person name="Ondrej V."/>
            <person name="Sanges R."/>
        </authorList>
    </citation>
    <scope>NUCLEOTIDE SEQUENCE [LARGE SCALE GENOMIC DNA]</scope>
    <source>
        <strain evidence="11 12">CAUP A 1101</strain>
    </source>
</reference>
<feature type="transmembrane region" description="Helical" evidence="9">
    <location>
        <begin position="123"/>
        <end position="147"/>
    </location>
</feature>
<dbReference type="Gene3D" id="1.20.1420.30">
    <property type="entry name" value="NCX, central ion-binding region"/>
    <property type="match status" value="1"/>
</dbReference>
<feature type="transmembrane region" description="Helical" evidence="9">
    <location>
        <begin position="242"/>
        <end position="261"/>
    </location>
</feature>
<dbReference type="NCBIfam" id="TIGR00378">
    <property type="entry name" value="cax"/>
    <property type="match status" value="1"/>
</dbReference>
<dbReference type="Proteomes" id="UP000030170">
    <property type="component" value="Unassembled WGS sequence"/>
</dbReference>
<keyword evidence="7 9" id="KW-0406">Ion transport</keyword>
<dbReference type="PANTHER" id="PTHR31503">
    <property type="entry name" value="VACUOLAR CALCIUM ION TRANSPORTER"/>
    <property type="match status" value="1"/>
</dbReference>
<sequence>MKVKSDLQNGKSLIKVDSQEISPNFMASTLMKPNINWLIIFLPISFAIAYIPYFKNEIYLFFTSCLGLIIVAYWLGNATEQLAARVGSTWGGMMNAAFSNLPELIFGLIAVSKGLESLAKATWTGAIISNMLVVVGAAIMAGGYRYGIVKFPLERAKDAAAGLMLATFAVLLPSVYAHFVAFGSDVEARQVLEGVSIWTCLFLLMAYGGSIVYALAQFRVEITTPEWHHLDTPMPEKVQPDWSLSQSMGVLAISSLLIAFLSDFISDSIDSITASLGWTQMFVGIIVIGVIGNVGALFSAVSVALKNKMDLSFEIGLNAASQVALLVVPVLVLSSVVMGKPVSLLFTPAEIAALLSSVLIMAQISQDGRCNWLNGLQMLILYGIIGVLFFYDHLST</sequence>
<accession>A0A098TNV6</accession>
<dbReference type="InterPro" id="IPR004837">
    <property type="entry name" value="NaCa_Exmemb"/>
</dbReference>
<evidence type="ECO:0000256" key="1">
    <source>
        <dbReference type="ARBA" id="ARBA00004127"/>
    </source>
</evidence>
<comment type="function">
    <text evidence="9">Ca(+)/H(+) antiporter that extrudes calcium in exchange for external protons.</text>
</comment>
<comment type="subcellular location">
    <subcellularLocation>
        <location evidence="1">Endomembrane system</location>
        <topology evidence="1">Multi-pass membrane protein</topology>
    </subcellularLocation>
</comment>
<dbReference type="GO" id="GO:0006874">
    <property type="term" value="P:intracellular calcium ion homeostasis"/>
    <property type="evidence" value="ECO:0007669"/>
    <property type="project" value="TreeGrafter"/>
</dbReference>